<feature type="domain" description="UBP-type" evidence="18">
    <location>
        <begin position="30"/>
        <end position="152"/>
    </location>
</feature>
<evidence type="ECO:0000256" key="13">
    <source>
        <dbReference type="ARBA" id="ARBA00038490"/>
    </source>
</evidence>
<dbReference type="EC" id="3.4.19.12" evidence="15"/>
<evidence type="ECO:0000256" key="16">
    <source>
        <dbReference type="SAM" id="MobiDB-lite"/>
    </source>
</evidence>
<feature type="domain" description="USP" evidence="17">
    <location>
        <begin position="202"/>
        <end position="580"/>
    </location>
</feature>
<dbReference type="InterPro" id="IPR001607">
    <property type="entry name" value="Znf_UBP"/>
</dbReference>
<dbReference type="InterPro" id="IPR028889">
    <property type="entry name" value="USP"/>
</dbReference>
<dbReference type="FunFam" id="3.90.70.10:FF:000089">
    <property type="entry name" value="Ubiquitinyl hydrolase 1"/>
    <property type="match status" value="1"/>
</dbReference>
<dbReference type="SUPFAM" id="SSF54001">
    <property type="entry name" value="Cysteine proteinases"/>
    <property type="match status" value="1"/>
</dbReference>
<dbReference type="Pfam" id="PF02148">
    <property type="entry name" value="zf-UBP"/>
    <property type="match status" value="1"/>
</dbReference>
<dbReference type="Pfam" id="PF00443">
    <property type="entry name" value="UCH"/>
    <property type="match status" value="1"/>
</dbReference>
<keyword evidence="9" id="KW-0862">Zinc</keyword>
<keyword evidence="7 15" id="KW-0378">Hydrolase</keyword>
<dbReference type="InterPro" id="IPR001394">
    <property type="entry name" value="Peptidase_C19_UCH"/>
</dbReference>
<evidence type="ECO:0000256" key="10">
    <source>
        <dbReference type="ARBA" id="ARBA00023015"/>
    </source>
</evidence>
<comment type="function">
    <text evidence="15">Recognizes and hydrolyzes the peptide bond at the C-terminal Gly of ubiquitin. Involved in the processing of poly-ubiquitin precursors as well as that of ubiquitinated proteins.</text>
</comment>
<keyword evidence="12" id="KW-0539">Nucleus</keyword>
<dbReference type="PROSITE" id="PS50235">
    <property type="entry name" value="USP_3"/>
    <property type="match status" value="1"/>
</dbReference>
<dbReference type="GO" id="GO:0070461">
    <property type="term" value="C:SAGA-type complex"/>
    <property type="evidence" value="ECO:0007669"/>
    <property type="project" value="UniProtKB-ARBA"/>
</dbReference>
<reference evidence="19 20" key="1">
    <citation type="submission" date="2024-04" db="EMBL/GenBank/DDBJ databases">
        <title>Genome assembly C_amara_ONT_v2.</title>
        <authorList>
            <person name="Yant L."/>
            <person name="Moore C."/>
            <person name="Slenker M."/>
        </authorList>
    </citation>
    <scope>NUCLEOTIDE SEQUENCE [LARGE SCALE GENOMIC DNA]</scope>
    <source>
        <tissue evidence="19">Leaf</tissue>
    </source>
</reference>
<sequence>MTVGPSESRVSLMSPQCPAVSDQESDTSPPSCPHLSEFLANNGGAKPFHALQDCLRIKQPGGHASIRRETAEVPQCRECGESFGRRLYACVNCAVVSCHSHAAAHGESTLSGHEIFVDIDRAELFCCVCKDQIYDRDFDSAVVMAQTLTTTAPAQDSLISESKRKRRKVVYQEWSLVLQERIPIENLENDGGGELDFPVGLRGLNNLGSTCFMNSILQALLHTAPLRNYFLSDKHNRDLCRKERFASVQCGGKRGVVGGQDRREICLACDLDALFSSVFSGGDRKPYSPAMLLHSWWKHAGNLASYEQQDAHEFFISILESVHEMIKKDQQKQHNTGNGDCCIAHKVFSGILRSDVMCMSCGFTSTTYDPCVDISLDLEPNKALSQNPSSKRISGCPSKTEAGFKTSRGISTLVGCLDRYTRAEKLGPDQKFYCQQCQEKQESLKQMSIRKLPLVSCFHIKRFEHSLVRRMSSKVDRYLQFPFSLDMRPYLSSSVLRRRFGNRMFPFEEKEENNNVAYEVSTEFELFAVVTHTGKLESGHYVTYLRLRNEWYKCDDAWITRVNENIVRASQGYMIFYVQKMLSYKTSEKIVSETVG</sequence>
<evidence type="ECO:0000259" key="18">
    <source>
        <dbReference type="PROSITE" id="PS50271"/>
    </source>
</evidence>
<comment type="similarity">
    <text evidence="13">Belongs to the peptidase C19 family. UBP8 subfamily.</text>
</comment>
<dbReference type="InterPro" id="IPR038765">
    <property type="entry name" value="Papain-like_cys_pep_sf"/>
</dbReference>
<keyword evidence="5 14" id="KW-0863">Zinc-finger</keyword>
<dbReference type="GO" id="GO:0005634">
    <property type="term" value="C:nucleus"/>
    <property type="evidence" value="ECO:0007669"/>
    <property type="project" value="UniProtKB-SubCell"/>
</dbReference>
<keyword evidence="4" id="KW-0479">Metal-binding</keyword>
<dbReference type="Gene3D" id="3.30.40.10">
    <property type="entry name" value="Zinc/RING finger domain, C3HC4 (zinc finger)"/>
    <property type="match status" value="1"/>
</dbReference>
<dbReference type="InterPro" id="IPR013083">
    <property type="entry name" value="Znf_RING/FYVE/PHD"/>
</dbReference>
<dbReference type="PROSITE" id="PS00973">
    <property type="entry name" value="USP_2"/>
    <property type="match status" value="1"/>
</dbReference>
<evidence type="ECO:0000256" key="3">
    <source>
        <dbReference type="ARBA" id="ARBA00022670"/>
    </source>
</evidence>
<dbReference type="PROSITE" id="PS00972">
    <property type="entry name" value="USP_1"/>
    <property type="match status" value="1"/>
</dbReference>
<dbReference type="GO" id="GO:0004843">
    <property type="term" value="F:cysteine-type deubiquitinase activity"/>
    <property type="evidence" value="ECO:0007669"/>
    <property type="project" value="UniProtKB-UniRule"/>
</dbReference>
<dbReference type="GO" id="GO:0006508">
    <property type="term" value="P:proteolysis"/>
    <property type="evidence" value="ECO:0007669"/>
    <property type="project" value="UniProtKB-KW"/>
</dbReference>
<dbReference type="PANTHER" id="PTHR21646:SF33">
    <property type="entry name" value="UBIQUITIN CARBOXYL-TERMINAL HYDROLASE 22"/>
    <property type="match status" value="1"/>
</dbReference>
<evidence type="ECO:0000256" key="6">
    <source>
        <dbReference type="ARBA" id="ARBA00022786"/>
    </source>
</evidence>
<dbReference type="EMBL" id="JBANAX010000064">
    <property type="protein sequence ID" value="KAL1223805.1"/>
    <property type="molecule type" value="Genomic_DNA"/>
</dbReference>
<evidence type="ECO:0000256" key="9">
    <source>
        <dbReference type="ARBA" id="ARBA00022833"/>
    </source>
</evidence>
<evidence type="ECO:0000256" key="12">
    <source>
        <dbReference type="ARBA" id="ARBA00023242"/>
    </source>
</evidence>
<proteinExistence type="inferred from homology"/>
<accession>A0ABD1C303</accession>
<keyword evidence="3 15" id="KW-0645">Protease</keyword>
<organism evidence="19 20">
    <name type="scientific">Cardamine amara subsp. amara</name>
    <dbReference type="NCBI Taxonomy" id="228776"/>
    <lineage>
        <taxon>Eukaryota</taxon>
        <taxon>Viridiplantae</taxon>
        <taxon>Streptophyta</taxon>
        <taxon>Embryophyta</taxon>
        <taxon>Tracheophyta</taxon>
        <taxon>Spermatophyta</taxon>
        <taxon>Magnoliopsida</taxon>
        <taxon>eudicotyledons</taxon>
        <taxon>Gunneridae</taxon>
        <taxon>Pentapetalae</taxon>
        <taxon>rosids</taxon>
        <taxon>malvids</taxon>
        <taxon>Brassicales</taxon>
        <taxon>Brassicaceae</taxon>
        <taxon>Cardamineae</taxon>
        <taxon>Cardamine</taxon>
    </lineage>
</organism>
<dbReference type="Gene3D" id="3.90.70.10">
    <property type="entry name" value="Cysteine proteinases"/>
    <property type="match status" value="1"/>
</dbReference>
<dbReference type="AlphaFoldDB" id="A0ABD1C303"/>
<evidence type="ECO:0000313" key="19">
    <source>
        <dbReference type="EMBL" id="KAL1223805.1"/>
    </source>
</evidence>
<gene>
    <name evidence="19" type="ORF">V5N11_006601</name>
</gene>
<dbReference type="SUPFAM" id="SSF57850">
    <property type="entry name" value="RING/U-box"/>
    <property type="match status" value="1"/>
</dbReference>
<evidence type="ECO:0000256" key="2">
    <source>
        <dbReference type="ARBA" id="ARBA00004123"/>
    </source>
</evidence>
<evidence type="ECO:0000256" key="5">
    <source>
        <dbReference type="ARBA" id="ARBA00022771"/>
    </source>
</evidence>
<dbReference type="PANTHER" id="PTHR21646">
    <property type="entry name" value="UBIQUITIN CARBOXYL-TERMINAL HYDROLASE"/>
    <property type="match status" value="1"/>
</dbReference>
<dbReference type="Proteomes" id="UP001558713">
    <property type="component" value="Unassembled WGS sequence"/>
</dbReference>
<evidence type="ECO:0000256" key="11">
    <source>
        <dbReference type="ARBA" id="ARBA00023163"/>
    </source>
</evidence>
<feature type="region of interest" description="Disordered" evidence="16">
    <location>
        <begin position="1"/>
        <end position="31"/>
    </location>
</feature>
<evidence type="ECO:0000256" key="8">
    <source>
        <dbReference type="ARBA" id="ARBA00022807"/>
    </source>
</evidence>
<keyword evidence="6 15" id="KW-0833">Ubl conjugation pathway</keyword>
<comment type="caution">
    <text evidence="19">The sequence shown here is derived from an EMBL/GenBank/DDBJ whole genome shotgun (WGS) entry which is preliminary data.</text>
</comment>
<evidence type="ECO:0000256" key="4">
    <source>
        <dbReference type="ARBA" id="ARBA00022723"/>
    </source>
</evidence>
<evidence type="ECO:0000313" key="20">
    <source>
        <dbReference type="Proteomes" id="UP001558713"/>
    </source>
</evidence>
<keyword evidence="8 15" id="KW-0788">Thiol protease</keyword>
<evidence type="ECO:0000256" key="14">
    <source>
        <dbReference type="PROSITE-ProRule" id="PRU00502"/>
    </source>
</evidence>
<dbReference type="InterPro" id="IPR018200">
    <property type="entry name" value="USP_CS"/>
</dbReference>
<keyword evidence="10" id="KW-0805">Transcription regulation</keyword>
<keyword evidence="20" id="KW-1185">Reference proteome</keyword>
<dbReference type="InterPro" id="IPR050185">
    <property type="entry name" value="Ub_carboxyl-term_hydrolase"/>
</dbReference>
<comment type="catalytic activity">
    <reaction evidence="1 15">
        <text>Thiol-dependent hydrolysis of ester, thioester, amide, peptide and isopeptide bonds formed by the C-terminal Gly of ubiquitin (a 76-residue protein attached to proteins as an intracellular targeting signal).</text>
        <dbReference type="EC" id="3.4.19.12"/>
    </reaction>
</comment>
<evidence type="ECO:0000256" key="15">
    <source>
        <dbReference type="RuleBase" id="RU366025"/>
    </source>
</evidence>
<evidence type="ECO:0000259" key="17">
    <source>
        <dbReference type="PROSITE" id="PS50235"/>
    </source>
</evidence>
<protein>
    <recommendedName>
        <fullName evidence="15">Ubiquitin carboxyl-terminal hydrolase</fullName>
        <ecNumber evidence="15">3.4.19.12</ecNumber>
    </recommendedName>
</protein>
<evidence type="ECO:0000256" key="1">
    <source>
        <dbReference type="ARBA" id="ARBA00000707"/>
    </source>
</evidence>
<dbReference type="PROSITE" id="PS50271">
    <property type="entry name" value="ZF_UBP"/>
    <property type="match status" value="1"/>
</dbReference>
<dbReference type="GO" id="GO:0008270">
    <property type="term" value="F:zinc ion binding"/>
    <property type="evidence" value="ECO:0007669"/>
    <property type="project" value="UniProtKB-KW"/>
</dbReference>
<keyword evidence="11" id="KW-0804">Transcription</keyword>
<name>A0ABD1C303_CARAN</name>
<comment type="subcellular location">
    <subcellularLocation>
        <location evidence="2">Nucleus</location>
    </subcellularLocation>
</comment>
<evidence type="ECO:0000256" key="7">
    <source>
        <dbReference type="ARBA" id="ARBA00022801"/>
    </source>
</evidence>